<evidence type="ECO:0000256" key="2">
    <source>
        <dbReference type="ARBA" id="ARBA00022692"/>
    </source>
</evidence>
<sequence length="136" mass="16178">MNRVDFDQLEAELMKEEQRLNPEQQQMVENQTNVSKANPIVAWILWWFLGNLGAHRFYLHRNYAVLMLVLDVIGWLLAFIIIGFPILGAIFIWWIIDAFSMQEWLREDYLLTKQRMINLIKSNDNSTFDGQFNARN</sequence>
<feature type="transmembrane region" description="Helical" evidence="5">
    <location>
        <begin position="40"/>
        <end position="59"/>
    </location>
</feature>
<feature type="transmembrane region" description="Helical" evidence="5">
    <location>
        <begin position="66"/>
        <end position="96"/>
    </location>
</feature>
<keyword evidence="4 5" id="KW-0472">Membrane</keyword>
<organism evidence="7 8">
    <name type="scientific">Apilactobacillus apisilvae</name>
    <dbReference type="NCBI Taxonomy" id="2923364"/>
    <lineage>
        <taxon>Bacteria</taxon>
        <taxon>Bacillati</taxon>
        <taxon>Bacillota</taxon>
        <taxon>Bacilli</taxon>
        <taxon>Lactobacillales</taxon>
        <taxon>Lactobacillaceae</taxon>
        <taxon>Apilactobacillus</taxon>
    </lineage>
</organism>
<dbReference type="Pfam" id="PF05154">
    <property type="entry name" value="TM2"/>
    <property type="match status" value="1"/>
</dbReference>
<evidence type="ECO:0000259" key="6">
    <source>
        <dbReference type="Pfam" id="PF05154"/>
    </source>
</evidence>
<proteinExistence type="predicted"/>
<protein>
    <submittedName>
        <fullName evidence="7">TM2 domain-containing protein</fullName>
    </submittedName>
</protein>
<accession>A0ABY4PGF8</accession>
<dbReference type="EMBL" id="CP093362">
    <property type="protein sequence ID" value="UQS84875.1"/>
    <property type="molecule type" value="Genomic_DNA"/>
</dbReference>
<keyword evidence="3 5" id="KW-1133">Transmembrane helix</keyword>
<dbReference type="InterPro" id="IPR007829">
    <property type="entry name" value="TM2"/>
</dbReference>
<dbReference type="Proteomes" id="UP000831859">
    <property type="component" value="Chromosome"/>
</dbReference>
<evidence type="ECO:0000256" key="5">
    <source>
        <dbReference type="SAM" id="Phobius"/>
    </source>
</evidence>
<evidence type="ECO:0000313" key="7">
    <source>
        <dbReference type="EMBL" id="UQS84875.1"/>
    </source>
</evidence>
<keyword evidence="2 5" id="KW-0812">Transmembrane</keyword>
<keyword evidence="8" id="KW-1185">Reference proteome</keyword>
<feature type="domain" description="TM2" evidence="6">
    <location>
        <begin position="36"/>
        <end position="98"/>
    </location>
</feature>
<evidence type="ECO:0000256" key="4">
    <source>
        <dbReference type="ARBA" id="ARBA00023136"/>
    </source>
</evidence>
<name>A0ABY4PGF8_9LACO</name>
<evidence type="ECO:0000256" key="3">
    <source>
        <dbReference type="ARBA" id="ARBA00022989"/>
    </source>
</evidence>
<gene>
    <name evidence="7" type="ORF">MOO46_06435</name>
</gene>
<evidence type="ECO:0000313" key="8">
    <source>
        <dbReference type="Proteomes" id="UP000831859"/>
    </source>
</evidence>
<comment type="subcellular location">
    <subcellularLocation>
        <location evidence="1">Membrane</location>
        <topology evidence="1">Multi-pass membrane protein</topology>
    </subcellularLocation>
</comment>
<reference evidence="7 8" key="1">
    <citation type="journal article" date="2022" name="Int. J. Syst. Evol. Microbiol.">
        <title>Apilactobacillus apisilvae sp. nov., Nicolia spurrieriana gen. nov. sp. nov., Bombilactobacillus folatiphilus sp. nov. and Bombilactobacillus thymidiniphilus sp. nov., four new lactic acid bacterial isolates from stingless bees Tetragonula carbonaria and Austroplebeia australis.</title>
        <authorList>
            <person name="Oliphant S.A."/>
            <person name="Watson-Haigh N.S."/>
            <person name="Sumby K.M."/>
            <person name="Gardner J."/>
            <person name="Groom S."/>
            <person name="Jiranek V."/>
        </authorList>
    </citation>
    <scope>NUCLEOTIDE SEQUENCE [LARGE SCALE GENOMIC DNA]</scope>
    <source>
        <strain evidence="7 8">SG5_A10</strain>
    </source>
</reference>
<evidence type="ECO:0000256" key="1">
    <source>
        <dbReference type="ARBA" id="ARBA00004141"/>
    </source>
</evidence>
<dbReference type="RefSeq" id="WP_249510856.1">
    <property type="nucleotide sequence ID" value="NZ_CP093362.1"/>
</dbReference>